<dbReference type="SUPFAM" id="SSF47384">
    <property type="entry name" value="Homodimeric domain of signal transducing histidine kinase"/>
    <property type="match status" value="1"/>
</dbReference>
<dbReference type="InterPro" id="IPR036097">
    <property type="entry name" value="HisK_dim/P_sf"/>
</dbReference>
<proteinExistence type="predicted"/>
<evidence type="ECO:0000256" key="5">
    <source>
        <dbReference type="ARBA" id="ARBA00022741"/>
    </source>
</evidence>
<feature type="transmembrane region" description="Helical" evidence="9">
    <location>
        <begin position="189"/>
        <end position="211"/>
    </location>
</feature>
<feature type="transmembrane region" description="Helical" evidence="9">
    <location>
        <begin position="6"/>
        <end position="29"/>
    </location>
</feature>
<dbReference type="SMART" id="SM00387">
    <property type="entry name" value="HATPase_c"/>
    <property type="match status" value="1"/>
</dbReference>
<keyword evidence="5" id="KW-0547">Nucleotide-binding</keyword>
<dbReference type="InterPro" id="IPR003661">
    <property type="entry name" value="HisK_dim/P_dom"/>
</dbReference>
<keyword evidence="6" id="KW-0418">Kinase</keyword>
<accession>A0A315ESL3</accession>
<dbReference type="PANTHER" id="PTHR43065">
    <property type="entry name" value="SENSOR HISTIDINE KINASE"/>
    <property type="match status" value="1"/>
</dbReference>
<evidence type="ECO:0000313" key="11">
    <source>
        <dbReference type="EMBL" id="PUE59765.1"/>
    </source>
</evidence>
<dbReference type="GO" id="GO:0005524">
    <property type="term" value="F:ATP binding"/>
    <property type="evidence" value="ECO:0007669"/>
    <property type="project" value="UniProtKB-KW"/>
</dbReference>
<dbReference type="InterPro" id="IPR003594">
    <property type="entry name" value="HATPase_dom"/>
</dbReference>
<keyword evidence="9" id="KW-0812">Transmembrane</keyword>
<evidence type="ECO:0000256" key="8">
    <source>
        <dbReference type="ARBA" id="ARBA00023012"/>
    </source>
</evidence>
<protein>
    <recommendedName>
        <fullName evidence="2">histidine kinase</fullName>
        <ecNumber evidence="2">2.7.13.3</ecNumber>
    </recommendedName>
</protein>
<dbReference type="InterPro" id="IPR004358">
    <property type="entry name" value="Sig_transdc_His_kin-like_C"/>
</dbReference>
<gene>
    <name evidence="11" type="ORF">B9Z44_09380</name>
</gene>
<evidence type="ECO:0000256" key="4">
    <source>
        <dbReference type="ARBA" id="ARBA00022679"/>
    </source>
</evidence>
<feature type="transmembrane region" description="Helical" evidence="9">
    <location>
        <begin position="95"/>
        <end position="114"/>
    </location>
</feature>
<dbReference type="Gene3D" id="3.30.565.10">
    <property type="entry name" value="Histidine kinase-like ATPase, C-terminal domain"/>
    <property type="match status" value="1"/>
</dbReference>
<organism evidence="11 12">
    <name type="scientific">Limnohabitans curvus</name>
    <dbReference type="NCBI Taxonomy" id="323423"/>
    <lineage>
        <taxon>Bacteria</taxon>
        <taxon>Pseudomonadati</taxon>
        <taxon>Pseudomonadota</taxon>
        <taxon>Betaproteobacteria</taxon>
        <taxon>Burkholderiales</taxon>
        <taxon>Comamonadaceae</taxon>
        <taxon>Limnohabitans</taxon>
    </lineage>
</organism>
<dbReference type="PRINTS" id="PR00344">
    <property type="entry name" value="BCTRLSENSOR"/>
</dbReference>
<keyword evidence="4" id="KW-0808">Transferase</keyword>
<evidence type="ECO:0000313" key="12">
    <source>
        <dbReference type="Proteomes" id="UP000251341"/>
    </source>
</evidence>
<evidence type="ECO:0000256" key="1">
    <source>
        <dbReference type="ARBA" id="ARBA00000085"/>
    </source>
</evidence>
<dbReference type="RefSeq" id="WP_108402287.1">
    <property type="nucleotide sequence ID" value="NZ_NESP01000001.1"/>
</dbReference>
<feature type="domain" description="Histidine kinase" evidence="10">
    <location>
        <begin position="253"/>
        <end position="466"/>
    </location>
</feature>
<evidence type="ECO:0000256" key="2">
    <source>
        <dbReference type="ARBA" id="ARBA00012438"/>
    </source>
</evidence>
<evidence type="ECO:0000256" key="3">
    <source>
        <dbReference type="ARBA" id="ARBA00022553"/>
    </source>
</evidence>
<comment type="catalytic activity">
    <reaction evidence="1">
        <text>ATP + protein L-histidine = ADP + protein N-phospho-L-histidine.</text>
        <dbReference type="EC" id="2.7.13.3"/>
    </reaction>
</comment>
<dbReference type="SMART" id="SM00388">
    <property type="entry name" value="HisKA"/>
    <property type="match status" value="1"/>
</dbReference>
<feature type="transmembrane region" description="Helical" evidence="9">
    <location>
        <begin position="61"/>
        <end position="83"/>
    </location>
</feature>
<dbReference type="Pfam" id="PF00512">
    <property type="entry name" value="HisKA"/>
    <property type="match status" value="1"/>
</dbReference>
<keyword evidence="12" id="KW-1185">Reference proteome</keyword>
<sequence>MTVYHIPTVYLILGVLYLILPLTVWALLFNQPSRASALWCSGGVLFGVALTLVGLRAHLPAWLTYTLANGLMWSGVLIQALALRRALNLSLGLKRAAALILVCVAGFEFFRVVLHDAILRFSWSTLIFTALFAYISYLSWRIARVDRLRSARWLSVVYAVTAITMMVRTKLVLSGLTEPDVVASGVDSVLTVVTGLLISILGNFAFVGMFLERSTQAAMKATAARARQEETARLGEQIAQLERQRTLGTMSASFAHELSQPLTAILMDAQAIKASVAAGDSNTAEILESIEEIESSTYRTVKLVERIRNFIRPAETDYAYVDFKPLLQDVAHLLAYEIRKQKVRFEFDLDPAECGVHGDRVQLSQIVLNVYRNSMQAMETSAQKMIFVSLEHMEDRVVLRVRDTGPGVPADLKSLVGQPFVTSKEGGLGVGFSISSAIAEMHSGSLTISNAVDGGAIVELSLPAAER</sequence>
<comment type="caution">
    <text evidence="11">The sequence shown here is derived from an EMBL/GenBank/DDBJ whole genome shotgun (WGS) entry which is preliminary data.</text>
</comment>
<dbReference type="EMBL" id="NESP01000001">
    <property type="protein sequence ID" value="PUE59765.1"/>
    <property type="molecule type" value="Genomic_DNA"/>
</dbReference>
<dbReference type="InterPro" id="IPR036890">
    <property type="entry name" value="HATPase_C_sf"/>
</dbReference>
<dbReference type="PROSITE" id="PS50109">
    <property type="entry name" value="HIS_KIN"/>
    <property type="match status" value="1"/>
</dbReference>
<dbReference type="AlphaFoldDB" id="A0A315ESL3"/>
<dbReference type="EC" id="2.7.13.3" evidence="2"/>
<keyword evidence="3" id="KW-0597">Phosphoprotein</keyword>
<dbReference type="Pfam" id="PF02518">
    <property type="entry name" value="HATPase_c"/>
    <property type="match status" value="1"/>
</dbReference>
<dbReference type="InterPro" id="IPR005467">
    <property type="entry name" value="His_kinase_dom"/>
</dbReference>
<name>A0A315ESL3_9BURK</name>
<keyword evidence="8" id="KW-0902">Two-component regulatory system</keyword>
<evidence type="ECO:0000256" key="6">
    <source>
        <dbReference type="ARBA" id="ARBA00022777"/>
    </source>
</evidence>
<evidence type="ECO:0000256" key="9">
    <source>
        <dbReference type="SAM" id="Phobius"/>
    </source>
</evidence>
<keyword evidence="7" id="KW-0067">ATP-binding</keyword>
<dbReference type="GO" id="GO:0000155">
    <property type="term" value="F:phosphorelay sensor kinase activity"/>
    <property type="evidence" value="ECO:0007669"/>
    <property type="project" value="InterPro"/>
</dbReference>
<reference evidence="11 12" key="1">
    <citation type="submission" date="2017-04" db="EMBL/GenBank/DDBJ databases">
        <title>Unexpected and diverse lifestyles within the genus Limnohabitans.</title>
        <authorList>
            <person name="Kasalicky V."/>
            <person name="Mehrshad M."/>
            <person name="Andrei S.-A."/>
            <person name="Salcher M."/>
            <person name="Kratochvilova H."/>
            <person name="Simek K."/>
            <person name="Ghai R."/>
        </authorList>
    </citation>
    <scope>NUCLEOTIDE SEQUENCE [LARGE SCALE GENOMIC DNA]</scope>
    <source>
        <strain evidence="11 12">MWH-C5</strain>
    </source>
</reference>
<keyword evidence="9" id="KW-1133">Transmembrane helix</keyword>
<feature type="transmembrane region" description="Helical" evidence="9">
    <location>
        <begin position="120"/>
        <end position="140"/>
    </location>
</feature>
<dbReference type="Gene3D" id="1.10.287.130">
    <property type="match status" value="1"/>
</dbReference>
<evidence type="ECO:0000259" key="10">
    <source>
        <dbReference type="PROSITE" id="PS50109"/>
    </source>
</evidence>
<dbReference type="SUPFAM" id="SSF55874">
    <property type="entry name" value="ATPase domain of HSP90 chaperone/DNA topoisomerase II/histidine kinase"/>
    <property type="match status" value="1"/>
</dbReference>
<dbReference type="Proteomes" id="UP000251341">
    <property type="component" value="Unassembled WGS sequence"/>
</dbReference>
<keyword evidence="9" id="KW-0472">Membrane</keyword>
<feature type="transmembrane region" description="Helical" evidence="9">
    <location>
        <begin position="152"/>
        <end position="169"/>
    </location>
</feature>
<feature type="transmembrane region" description="Helical" evidence="9">
    <location>
        <begin position="36"/>
        <end position="55"/>
    </location>
</feature>
<dbReference type="PANTHER" id="PTHR43065:SF46">
    <property type="entry name" value="C4-DICARBOXYLATE TRANSPORT SENSOR PROTEIN DCTB"/>
    <property type="match status" value="1"/>
</dbReference>
<evidence type="ECO:0000256" key="7">
    <source>
        <dbReference type="ARBA" id="ARBA00022840"/>
    </source>
</evidence>